<dbReference type="RefSeq" id="WP_105591369.1">
    <property type="nucleotide sequence ID" value="NZ_PDET01000002.1"/>
</dbReference>
<evidence type="ECO:0000313" key="4">
    <source>
        <dbReference type="Proteomes" id="UP000239181"/>
    </source>
</evidence>
<proteinExistence type="predicted"/>
<dbReference type="AlphaFoldDB" id="A0A2S9IG90"/>
<dbReference type="Proteomes" id="UP000239181">
    <property type="component" value="Unassembled WGS sequence"/>
</dbReference>
<feature type="domain" description="Glycosyl transferase family 1" evidence="1">
    <location>
        <begin position="217"/>
        <end position="335"/>
    </location>
</feature>
<dbReference type="SUPFAM" id="SSF53756">
    <property type="entry name" value="UDP-Glycosyltransferase/glycogen phosphorylase"/>
    <property type="match status" value="1"/>
</dbReference>
<dbReference type="InterPro" id="IPR001296">
    <property type="entry name" value="Glyco_trans_1"/>
</dbReference>
<feature type="domain" description="Glycosyltransferase subfamily 4-like N-terminal" evidence="2">
    <location>
        <begin position="16"/>
        <end position="201"/>
    </location>
</feature>
<dbReference type="InterPro" id="IPR050194">
    <property type="entry name" value="Glycosyltransferase_grp1"/>
</dbReference>
<evidence type="ECO:0000259" key="1">
    <source>
        <dbReference type="Pfam" id="PF00534"/>
    </source>
</evidence>
<protein>
    <submittedName>
        <fullName evidence="3">Uncharacterized protein</fullName>
    </submittedName>
</protein>
<sequence length="384" mass="44448">MNKLKVLHVSDEMSGGGAESVFRDTIKASQENGDTVDYFISDKQRNVFSYIFSVKNYNLLKKKLESFKPNVVHIHNYYHYLSPSILLALKKYKKKNNCKVILTAHDYHFICPNSGLQFYKDDTAKSYSSENNNISYFDKFDARSSVHSIMKLSQYILCYRIMRLRSVVDKILCPSEFLKSTFEKYGVVTDKKLVRNPFDIDERNISETDLIPKIIHSPDVIKIVFFGRLSPEKGIIEFISKLNSSFLNIEFHIYGGGPLEEEIKKVKCRGNLKVIIHDFTLREKLLEEIKSYDMFVLPSLWYENAPNSIIEAGAAGLPVIVSNRGGMIEMAKQTSYYHLLDEDESNIDGVILSVFNNRRMNRIINPDMFTFSTYKQMISDIYRE</sequence>
<dbReference type="InterPro" id="IPR028098">
    <property type="entry name" value="Glyco_trans_4-like_N"/>
</dbReference>
<dbReference type="EMBL" id="PDET01000002">
    <property type="protein sequence ID" value="PRD16789.1"/>
    <property type="molecule type" value="Genomic_DNA"/>
</dbReference>
<dbReference type="Pfam" id="PF13439">
    <property type="entry name" value="Glyco_transf_4"/>
    <property type="match status" value="1"/>
</dbReference>
<reference evidence="3 4" key="1">
    <citation type="submission" date="2017-10" db="EMBL/GenBank/DDBJ databases">
        <title>Draft genome of two endophytic bacteria isolated from 'guarana' Paullinia cupana (Mart.) Ducke.</title>
        <authorList>
            <person name="Siqueira K.A."/>
            <person name="Liotti R.G."/>
            <person name="Mendes T.A."/>
            <person name="Soares M.A."/>
        </authorList>
    </citation>
    <scope>NUCLEOTIDE SEQUENCE [LARGE SCALE GENOMIC DNA]</scope>
    <source>
        <strain evidence="3 4">342</strain>
    </source>
</reference>
<name>A0A2S9IG90_9GAMM</name>
<dbReference type="PANTHER" id="PTHR45947">
    <property type="entry name" value="SULFOQUINOVOSYL TRANSFERASE SQD2"/>
    <property type="match status" value="1"/>
</dbReference>
<dbReference type="CDD" id="cd03801">
    <property type="entry name" value="GT4_PimA-like"/>
    <property type="match status" value="1"/>
</dbReference>
<keyword evidence="4" id="KW-1185">Reference proteome</keyword>
<accession>A0A2S9IG90</accession>
<evidence type="ECO:0000259" key="2">
    <source>
        <dbReference type="Pfam" id="PF13439"/>
    </source>
</evidence>
<comment type="caution">
    <text evidence="3">The sequence shown here is derived from an EMBL/GenBank/DDBJ whole genome shotgun (WGS) entry which is preliminary data.</text>
</comment>
<dbReference type="GO" id="GO:0016757">
    <property type="term" value="F:glycosyltransferase activity"/>
    <property type="evidence" value="ECO:0007669"/>
    <property type="project" value="InterPro"/>
</dbReference>
<dbReference type="Gene3D" id="3.40.50.2000">
    <property type="entry name" value="Glycogen Phosphorylase B"/>
    <property type="match status" value="2"/>
</dbReference>
<dbReference type="OrthoDB" id="9062832at2"/>
<organism evidence="3 4">
    <name type="scientific">Pantoea coffeiphila</name>
    <dbReference type="NCBI Taxonomy" id="1465635"/>
    <lineage>
        <taxon>Bacteria</taxon>
        <taxon>Pseudomonadati</taxon>
        <taxon>Pseudomonadota</taxon>
        <taxon>Gammaproteobacteria</taxon>
        <taxon>Enterobacterales</taxon>
        <taxon>Erwiniaceae</taxon>
        <taxon>Pantoea</taxon>
    </lineage>
</organism>
<evidence type="ECO:0000313" key="3">
    <source>
        <dbReference type="EMBL" id="PRD16789.1"/>
    </source>
</evidence>
<dbReference type="PANTHER" id="PTHR45947:SF13">
    <property type="entry name" value="TRANSFERASE"/>
    <property type="match status" value="1"/>
</dbReference>
<dbReference type="Pfam" id="PF00534">
    <property type="entry name" value="Glycos_transf_1"/>
    <property type="match status" value="1"/>
</dbReference>
<gene>
    <name evidence="3" type="ORF">CQW29_03750</name>
</gene>